<dbReference type="Proteomes" id="UP000652354">
    <property type="component" value="Unassembled WGS sequence"/>
</dbReference>
<dbReference type="Gene3D" id="1.10.10.10">
    <property type="entry name" value="Winged helix-like DNA-binding domain superfamily/Winged helix DNA-binding domain"/>
    <property type="match status" value="1"/>
</dbReference>
<evidence type="ECO:0000313" key="9">
    <source>
        <dbReference type="EMBL" id="GIG54069.1"/>
    </source>
</evidence>
<dbReference type="NCBIfam" id="TIGR02937">
    <property type="entry name" value="sigma70-ECF"/>
    <property type="match status" value="1"/>
</dbReference>
<dbReference type="RefSeq" id="WP_203653545.1">
    <property type="nucleotide sequence ID" value="NZ_BONR01000001.1"/>
</dbReference>
<dbReference type="InterPro" id="IPR013324">
    <property type="entry name" value="RNA_pol_sigma_r3/r4-like"/>
</dbReference>
<evidence type="ECO:0000259" key="7">
    <source>
        <dbReference type="Pfam" id="PF04542"/>
    </source>
</evidence>
<evidence type="ECO:0000256" key="5">
    <source>
        <dbReference type="ARBA" id="ARBA00023163"/>
    </source>
</evidence>
<dbReference type="InterPro" id="IPR014284">
    <property type="entry name" value="RNA_pol_sigma-70_dom"/>
</dbReference>
<keyword evidence="3" id="KW-0731">Sigma factor</keyword>
<dbReference type="PANTHER" id="PTHR43133:SF50">
    <property type="entry name" value="ECF RNA POLYMERASE SIGMA FACTOR SIGM"/>
    <property type="match status" value="1"/>
</dbReference>
<keyword evidence="2" id="KW-0805">Transcription regulation</keyword>
<comment type="similarity">
    <text evidence="1">Belongs to the sigma-70 factor family. ECF subfamily.</text>
</comment>
<dbReference type="GO" id="GO:0016987">
    <property type="term" value="F:sigma factor activity"/>
    <property type="evidence" value="ECO:0007669"/>
    <property type="project" value="UniProtKB-KW"/>
</dbReference>
<evidence type="ECO:0000256" key="1">
    <source>
        <dbReference type="ARBA" id="ARBA00010641"/>
    </source>
</evidence>
<accession>A0A919UG40</accession>
<gene>
    <name evidence="9" type="ORF">Dac01nite_08210</name>
</gene>
<evidence type="ECO:0000256" key="6">
    <source>
        <dbReference type="SAM" id="MobiDB-lite"/>
    </source>
</evidence>
<dbReference type="AlphaFoldDB" id="A0A919UG40"/>
<evidence type="ECO:0000256" key="4">
    <source>
        <dbReference type="ARBA" id="ARBA00023125"/>
    </source>
</evidence>
<keyword evidence="4" id="KW-0238">DNA-binding</keyword>
<evidence type="ECO:0000259" key="8">
    <source>
        <dbReference type="Pfam" id="PF08281"/>
    </source>
</evidence>
<dbReference type="InterPro" id="IPR039425">
    <property type="entry name" value="RNA_pol_sigma-70-like"/>
</dbReference>
<comment type="caution">
    <text evidence="9">The sequence shown here is derived from an EMBL/GenBank/DDBJ whole genome shotgun (WGS) entry which is preliminary data.</text>
</comment>
<dbReference type="InterPro" id="IPR007627">
    <property type="entry name" value="RNA_pol_sigma70_r2"/>
</dbReference>
<dbReference type="GO" id="GO:0000428">
    <property type="term" value="C:DNA-directed RNA polymerase complex"/>
    <property type="evidence" value="ECO:0007669"/>
    <property type="project" value="UniProtKB-KW"/>
</dbReference>
<evidence type="ECO:0000256" key="3">
    <source>
        <dbReference type="ARBA" id="ARBA00023082"/>
    </source>
</evidence>
<dbReference type="Pfam" id="PF08281">
    <property type="entry name" value="Sigma70_r4_2"/>
    <property type="match status" value="1"/>
</dbReference>
<feature type="domain" description="RNA polymerase sigma factor 70 region 4 type 2" evidence="8">
    <location>
        <begin position="113"/>
        <end position="164"/>
    </location>
</feature>
<dbReference type="Gene3D" id="1.10.1740.10">
    <property type="match status" value="1"/>
</dbReference>
<evidence type="ECO:0000256" key="2">
    <source>
        <dbReference type="ARBA" id="ARBA00023015"/>
    </source>
</evidence>
<evidence type="ECO:0000313" key="10">
    <source>
        <dbReference type="Proteomes" id="UP000652354"/>
    </source>
</evidence>
<dbReference type="EMBL" id="BONR01000001">
    <property type="protein sequence ID" value="GIG54069.1"/>
    <property type="molecule type" value="Genomic_DNA"/>
</dbReference>
<sequence>MEGTTGRSPAWEQVASTLASERYPALFARARMLTHSDADAEDVVQDALVKTFSRRRHFESMAAAEAYVRRAITTVFLDRASRTTRDRVKWRRESALRSPSTGDPAEGVGSQLDVEAALLSLSPRVRACVVLRYVEDLSTDETAHQLGLSAGAVKRYLSDGRAQLRALLGDDALGEADDSVPVISNEGGRS</sequence>
<dbReference type="GO" id="GO:0003677">
    <property type="term" value="F:DNA binding"/>
    <property type="evidence" value="ECO:0007669"/>
    <property type="project" value="UniProtKB-KW"/>
</dbReference>
<reference evidence="9" key="1">
    <citation type="submission" date="2021-01" db="EMBL/GenBank/DDBJ databases">
        <title>Whole genome shotgun sequence of Demequina activiva NBRC 110675.</title>
        <authorList>
            <person name="Komaki H."/>
            <person name="Tamura T."/>
        </authorList>
    </citation>
    <scope>NUCLEOTIDE SEQUENCE</scope>
    <source>
        <strain evidence="9">NBRC 110675</strain>
    </source>
</reference>
<keyword evidence="9" id="KW-0240">DNA-directed RNA polymerase</keyword>
<dbReference type="CDD" id="cd06171">
    <property type="entry name" value="Sigma70_r4"/>
    <property type="match status" value="1"/>
</dbReference>
<dbReference type="SUPFAM" id="SSF88946">
    <property type="entry name" value="Sigma2 domain of RNA polymerase sigma factors"/>
    <property type="match status" value="1"/>
</dbReference>
<dbReference type="PANTHER" id="PTHR43133">
    <property type="entry name" value="RNA POLYMERASE ECF-TYPE SIGMA FACTO"/>
    <property type="match status" value="1"/>
</dbReference>
<feature type="region of interest" description="Disordered" evidence="6">
    <location>
        <begin position="88"/>
        <end position="108"/>
    </location>
</feature>
<protein>
    <submittedName>
        <fullName evidence="9">DNA-directed RNA polymerase sigma-70 factor</fullName>
    </submittedName>
</protein>
<dbReference type="SUPFAM" id="SSF88659">
    <property type="entry name" value="Sigma3 and sigma4 domains of RNA polymerase sigma factors"/>
    <property type="match status" value="1"/>
</dbReference>
<dbReference type="InterPro" id="IPR013325">
    <property type="entry name" value="RNA_pol_sigma_r2"/>
</dbReference>
<keyword evidence="5" id="KW-0804">Transcription</keyword>
<proteinExistence type="inferred from homology"/>
<keyword evidence="10" id="KW-1185">Reference proteome</keyword>
<organism evidence="9 10">
    <name type="scientific">Demequina activiva</name>
    <dbReference type="NCBI Taxonomy" id="1582364"/>
    <lineage>
        <taxon>Bacteria</taxon>
        <taxon>Bacillati</taxon>
        <taxon>Actinomycetota</taxon>
        <taxon>Actinomycetes</taxon>
        <taxon>Micrococcales</taxon>
        <taxon>Demequinaceae</taxon>
        <taxon>Demequina</taxon>
    </lineage>
</organism>
<dbReference type="InterPro" id="IPR013249">
    <property type="entry name" value="RNA_pol_sigma70_r4_t2"/>
</dbReference>
<name>A0A919UG40_9MICO</name>
<dbReference type="Pfam" id="PF04542">
    <property type="entry name" value="Sigma70_r2"/>
    <property type="match status" value="1"/>
</dbReference>
<dbReference type="GO" id="GO:0006352">
    <property type="term" value="P:DNA-templated transcription initiation"/>
    <property type="evidence" value="ECO:0007669"/>
    <property type="project" value="InterPro"/>
</dbReference>
<feature type="domain" description="RNA polymerase sigma-70 region 2" evidence="7">
    <location>
        <begin position="21"/>
        <end position="85"/>
    </location>
</feature>
<dbReference type="InterPro" id="IPR036388">
    <property type="entry name" value="WH-like_DNA-bd_sf"/>
</dbReference>